<dbReference type="InterPro" id="IPR025933">
    <property type="entry name" value="Beta_defensin_dom"/>
</dbReference>
<feature type="region of interest" description="Disordered" evidence="11">
    <location>
        <begin position="67"/>
        <end position="89"/>
    </location>
</feature>
<keyword evidence="6 10" id="KW-0732">Signal</keyword>
<feature type="non-terminal residue" evidence="13">
    <location>
        <position position="1"/>
    </location>
</feature>
<keyword evidence="14" id="KW-1185">Reference proteome</keyword>
<keyword evidence="4 10" id="KW-0964">Secreted</keyword>
<evidence type="ECO:0000256" key="3">
    <source>
        <dbReference type="ARBA" id="ARBA00007371"/>
    </source>
</evidence>
<organism evidence="13 14">
    <name type="scientific">Pipistrellus nathusii</name>
    <name type="common">Nathusius' pipistrelle</name>
    <dbReference type="NCBI Taxonomy" id="59473"/>
    <lineage>
        <taxon>Eukaryota</taxon>
        <taxon>Metazoa</taxon>
        <taxon>Chordata</taxon>
        <taxon>Craniata</taxon>
        <taxon>Vertebrata</taxon>
        <taxon>Euteleostomi</taxon>
        <taxon>Mammalia</taxon>
        <taxon>Eutheria</taxon>
        <taxon>Laurasiatheria</taxon>
        <taxon>Chiroptera</taxon>
        <taxon>Yangochiroptera</taxon>
        <taxon>Vespertilionidae</taxon>
        <taxon>Pipistrellus</taxon>
    </lineage>
</organism>
<comment type="function">
    <text evidence="1 10">Has antibacterial activity.</text>
</comment>
<feature type="compositionally biased region" description="Polar residues" evidence="11">
    <location>
        <begin position="75"/>
        <end position="89"/>
    </location>
</feature>
<keyword evidence="7 10" id="KW-0211">Defensin</keyword>
<keyword evidence="5 10" id="KW-0929">Antimicrobial</keyword>
<evidence type="ECO:0000256" key="8">
    <source>
        <dbReference type="ARBA" id="ARBA00023022"/>
    </source>
</evidence>
<evidence type="ECO:0000256" key="9">
    <source>
        <dbReference type="ARBA" id="ARBA00023157"/>
    </source>
</evidence>
<name>A0ABP0AAK7_PIPNA</name>
<comment type="subcellular location">
    <subcellularLocation>
        <location evidence="2 10">Secreted</location>
    </subcellularLocation>
</comment>
<gene>
    <name evidence="13" type="ORF">MPIPNATIZW_LOCUS15847</name>
</gene>
<feature type="chain" id="PRO_5044949432" description="Beta-defensin" evidence="10">
    <location>
        <begin position="21"/>
        <end position="89"/>
    </location>
</feature>
<dbReference type="EMBL" id="OY882864">
    <property type="protein sequence ID" value="CAK6447541.1"/>
    <property type="molecule type" value="Genomic_DNA"/>
</dbReference>
<evidence type="ECO:0000256" key="10">
    <source>
        <dbReference type="RuleBase" id="RU231113"/>
    </source>
</evidence>
<evidence type="ECO:0000256" key="5">
    <source>
        <dbReference type="ARBA" id="ARBA00022529"/>
    </source>
</evidence>
<evidence type="ECO:0000256" key="1">
    <source>
        <dbReference type="ARBA" id="ARBA00002878"/>
    </source>
</evidence>
<dbReference type="PANTHER" id="PTHR15001:SF3">
    <property type="entry name" value="BETA-DEFENSIN 123"/>
    <property type="match status" value="1"/>
</dbReference>
<evidence type="ECO:0000256" key="4">
    <source>
        <dbReference type="ARBA" id="ARBA00022525"/>
    </source>
</evidence>
<evidence type="ECO:0000256" key="11">
    <source>
        <dbReference type="SAM" id="MobiDB-lite"/>
    </source>
</evidence>
<feature type="signal peptide" evidence="10">
    <location>
        <begin position="1"/>
        <end position="20"/>
    </location>
</feature>
<evidence type="ECO:0000256" key="6">
    <source>
        <dbReference type="ARBA" id="ARBA00022729"/>
    </source>
</evidence>
<dbReference type="InterPro" id="IPR050544">
    <property type="entry name" value="Beta-defensin"/>
</dbReference>
<dbReference type="Proteomes" id="UP001314169">
    <property type="component" value="Chromosome 7"/>
</dbReference>
<reference evidence="13" key="1">
    <citation type="submission" date="2023-12" db="EMBL/GenBank/DDBJ databases">
        <authorList>
            <person name="Brown T."/>
        </authorList>
    </citation>
    <scope>NUCLEOTIDE SEQUENCE</scope>
</reference>
<keyword evidence="9" id="KW-1015">Disulfide bond</keyword>
<evidence type="ECO:0000313" key="14">
    <source>
        <dbReference type="Proteomes" id="UP001314169"/>
    </source>
</evidence>
<feature type="domain" description="Beta-defensin" evidence="12">
    <location>
        <begin position="24"/>
        <end position="54"/>
    </location>
</feature>
<protein>
    <recommendedName>
        <fullName evidence="10">Beta-defensin</fullName>
    </recommendedName>
</protein>
<proteinExistence type="inferred from homology"/>
<comment type="similarity">
    <text evidence="3 10">Belongs to the beta-defensin family.</text>
</comment>
<sequence>MKLLILVLAALGFLVTPASGGGTRCGRKVPGHCRLQCHSSERAMFMCDRYKLCCVVSSLVPEPIKPPPARRPLCRQTTKSKQQQTGMRI</sequence>
<feature type="non-terminal residue" evidence="13">
    <location>
        <position position="89"/>
    </location>
</feature>
<evidence type="ECO:0000256" key="2">
    <source>
        <dbReference type="ARBA" id="ARBA00004613"/>
    </source>
</evidence>
<dbReference type="PANTHER" id="PTHR15001">
    <property type="entry name" value="BETA-DEFENSIN 123-RELATED"/>
    <property type="match status" value="1"/>
</dbReference>
<dbReference type="Pfam" id="PF13841">
    <property type="entry name" value="Defensin_beta_2"/>
    <property type="match status" value="1"/>
</dbReference>
<accession>A0ABP0AAK7</accession>
<evidence type="ECO:0000259" key="12">
    <source>
        <dbReference type="Pfam" id="PF13841"/>
    </source>
</evidence>
<keyword evidence="8 10" id="KW-0044">Antibiotic</keyword>
<evidence type="ECO:0000313" key="13">
    <source>
        <dbReference type="EMBL" id="CAK6447541.1"/>
    </source>
</evidence>
<evidence type="ECO:0000256" key="7">
    <source>
        <dbReference type="ARBA" id="ARBA00022940"/>
    </source>
</evidence>